<sequence length="1965" mass="217169">MTCSHNVVFLLDVASSLQKNQLQLSCLRILNYLGCRFGLAKVRWGFKFFDSLGARGRASRVGDFRELGPRSWEDFEEELESRFGVQSHKSHLPGPAPRATLTQNVLKETLLDYQWDRPEITSPAKPFLRSQKSRLIVAPDEPLESHMPSAGFVNAIFLFSPCPHSQRELLQFVSGSDVHSCCDLPSSQEVAEKLLPKRVQEMIAGQKITLYWVDTAEWSKVLDSPDHSGYWTIFELIRLVGGTVLPSETLIQGLSHHRTEAAPLFCRESSSSKPQFVPWTAILPFASTLNCLLSKPSVFQASFPQQEGALFLSKHGVEKQWRCAVILEPIAMNQRHFQSPVSIFLKGTLTDWNLVKADSFLTESWILQSSQEGQSEQDTLFQQLVRGLITEELHMIAEVSPSEVWCPCTGILSPVSDTVAVLTLFCTEKAAEVQRCLLQGAVTESSSQDYAFHLPEVVSSVLSQVDTSIRDDLASSEETSVPEWVQQELSCTDGWNPAVVEGWYSLSNICGASSDLMESFRLLQAVSATEKEEASQPEMELTHCLSEFYQRKSSEASATAEPRDHKKRRGVPRTPVRQKMKTMSRSLQMLNVARLNVKAQKFQPDGVPPAAGEKVPQKLLRRSDDKLEENRRVLKISIDFKTEEEMLSHLTANYQEAVVNGEFLMFVCARNMVTAIQSFLKLKDAKEREVACLDGVRSHLLKTSKTLRQQYDVNPDKETKVRECQLQVFLRLEMCLQCPSLQSSTDEMEQLVEEMTDMLRILSLTEDPGYLTKFLEEVLVSYIDSIPKTLGGLYYSLGTQIPPKLASVLPADFFSDDSMTLDSRSPTLPPSVTSVPAHSTASLSTETDQLEELRTRSAKKRRNNALARHRSMTEASQNLRQIEIPQIPKNPIRKENSHCYLATEKAQQLLPLQKEAVQEVTKVRRNLFNEEMLSPSKRSLKKMPRSQSVSAVEGLRHKRSCSDEDGRVSDHRKLLTKRVSETPLHKQISRRLLHKQIKGRCSDPGSDISIVEESPEKAMSEVGLRRSPRIKQLSLNRTHSGSFYSTAQPSSRNMQRVHLVQREVTCVKQDITGIPQYPDNPTIQSPKRLLFGAVLEGSSPKVKESLGTRKTRNSSDLEEPIAYQTPQKPRSSASRMPRKSPRTPHRTPKTLEKTPGKSPAAKQTAAKCLGRYFSPSRQEKQPPEPNERKRDHLAQVTPQKDSSPVRFPSPYKEVGLQTPEKQAGNEVFDDVFGSPLKDSSPATASYIAAQLLCTTKEKSITDPQTQRRSLRSSQKTASPASIRRQTLHVEIQRNPQPNFHLESVSQPMEATPRKVRCAAPKSLSPVGVVAAALSPEAQATLRTVSSFNSPFESSIKTLSIDSPPHCKTRELDGESNTPKNPPLKSQNIAGTSPRKALGSPICAPEHIKPGEENPALPLSKSARNKQKHHSNGNTRLPAQSSLIHEPKASESVHMLERSELVGTDAQGSSPRKDQSLEKQLSPELSAKGHVQISDVVSECEPLDSSSLGSRKSDASEARVLPSEEPKESKTLTVKKPSRSDVLNALPATSKSASPAYSLRCTPDRMQREAAARLGNPELPAKFSTPKSHYKLASASPPTYEVELEMQASGLPKLRIKRVGSGSAMEVQSQLKTGKPSGEESPFSELAVAWCARHPGKLAAACVSPSCFRSSNSTPGKGGGQTYICQSYTPTSCASNTTSPSHVDAGVPWTPSPKHKGKTTPDAIKDWPRRKKAANSNANGGCGRCEKHGECTGNVSASEEGGTISDQCSSSSKALLLADFELEGVYRLQDQSPTSDTEPRADDGASTGTFGLKSRKRTFDLLSSEEETKWEAKRSCTARDYLDLVSSSTDENSTSKRRISTMPPGRTTVSSNRTPGQQSSIGDDDVFGVSGSTPPLKGSLSASGLRALTQSPLLYQGQTPSRKKCAKEDELDVFHSITDQEVSPFSNAGSRRRPLSRTYSRKKLLS</sequence>
<reference evidence="2" key="2">
    <citation type="submission" date="2025-09" db="UniProtKB">
        <authorList>
            <consortium name="Ensembl"/>
        </authorList>
    </citation>
    <scope>IDENTIFICATION</scope>
</reference>
<feature type="region of interest" description="Disordered" evidence="1">
    <location>
        <begin position="1355"/>
        <end position="1595"/>
    </location>
</feature>
<feature type="compositionally biased region" description="Basic residues" evidence="1">
    <location>
        <begin position="565"/>
        <end position="581"/>
    </location>
</feature>
<feature type="compositionally biased region" description="Basic residues" evidence="1">
    <location>
        <begin position="1136"/>
        <end position="1148"/>
    </location>
</feature>
<dbReference type="GO" id="GO:0005829">
    <property type="term" value="C:cytosol"/>
    <property type="evidence" value="ECO:0007669"/>
    <property type="project" value="Ensembl"/>
</dbReference>
<keyword evidence="3" id="KW-1185">Reference proteome</keyword>
<feature type="region of interest" description="Disordered" evidence="1">
    <location>
        <begin position="820"/>
        <end position="878"/>
    </location>
</feature>
<dbReference type="Ensembl" id="ENSCPBT00000010779.1">
    <property type="protein sequence ID" value="ENSCPBP00000008985.1"/>
    <property type="gene ID" value="ENSCPBG00000006958.1"/>
</dbReference>
<reference evidence="2" key="1">
    <citation type="submission" date="2025-08" db="UniProtKB">
        <authorList>
            <consortium name="Ensembl"/>
        </authorList>
    </citation>
    <scope>IDENTIFICATION</scope>
</reference>
<dbReference type="InterPro" id="IPR053919">
    <property type="entry name" value="Treslin_N"/>
</dbReference>
<evidence type="ECO:0000313" key="3">
    <source>
        <dbReference type="Proteomes" id="UP000694380"/>
    </source>
</evidence>
<dbReference type="Pfam" id="PF21854">
    <property type="entry name" value="Treslin_N"/>
    <property type="match status" value="1"/>
</dbReference>
<dbReference type="InterPro" id="IPR053920">
    <property type="entry name" value="Treslin_STD"/>
</dbReference>
<feature type="compositionally biased region" description="Basic residues" evidence="1">
    <location>
        <begin position="856"/>
        <end position="870"/>
    </location>
</feature>
<dbReference type="PANTHER" id="PTHR21556:SF2">
    <property type="entry name" value="TRESLIN"/>
    <property type="match status" value="1"/>
</dbReference>
<feature type="region of interest" description="Disordered" evidence="1">
    <location>
        <begin position="1840"/>
        <end position="1901"/>
    </location>
</feature>
<feature type="compositionally biased region" description="Basic residues" evidence="1">
    <location>
        <begin position="1949"/>
        <end position="1965"/>
    </location>
</feature>
<feature type="compositionally biased region" description="Basic and acidic residues" evidence="1">
    <location>
        <begin position="1561"/>
        <end position="1570"/>
    </location>
</feature>
<feature type="compositionally biased region" description="Basic and acidic residues" evidence="1">
    <location>
        <begin position="960"/>
        <end position="969"/>
    </location>
</feature>
<organism evidence="2 3">
    <name type="scientific">Chrysemys picta bellii</name>
    <name type="common">Western painted turtle</name>
    <name type="synonym">Emys bellii</name>
    <dbReference type="NCBI Taxonomy" id="8478"/>
    <lineage>
        <taxon>Eukaryota</taxon>
        <taxon>Metazoa</taxon>
        <taxon>Chordata</taxon>
        <taxon>Craniata</taxon>
        <taxon>Vertebrata</taxon>
        <taxon>Euteleostomi</taxon>
        <taxon>Archelosauria</taxon>
        <taxon>Testudinata</taxon>
        <taxon>Testudines</taxon>
        <taxon>Cryptodira</taxon>
        <taxon>Durocryptodira</taxon>
        <taxon>Testudinoidea</taxon>
        <taxon>Emydidae</taxon>
        <taxon>Chrysemys</taxon>
    </lineage>
</organism>
<feature type="region of interest" description="Disordered" evidence="1">
    <location>
        <begin position="1258"/>
        <end position="1283"/>
    </location>
</feature>
<feature type="compositionally biased region" description="Basic and acidic residues" evidence="1">
    <location>
        <begin position="1444"/>
        <end position="1459"/>
    </location>
</feature>
<dbReference type="GO" id="GO:0030174">
    <property type="term" value="P:regulation of DNA-templated DNA replication initiation"/>
    <property type="evidence" value="ECO:0007669"/>
    <property type="project" value="Ensembl"/>
</dbReference>
<dbReference type="InterPro" id="IPR032746">
    <property type="entry name" value="Treslin_M"/>
</dbReference>
<feature type="compositionally biased region" description="Basic and acidic residues" evidence="1">
    <location>
        <begin position="1177"/>
        <end position="1193"/>
    </location>
</feature>
<feature type="region of interest" description="Disordered" evidence="1">
    <location>
        <begin position="1942"/>
        <end position="1965"/>
    </location>
</feature>
<feature type="region of interest" description="Disordered" evidence="1">
    <location>
        <begin position="934"/>
        <end position="969"/>
    </location>
</feature>
<dbReference type="GO" id="GO:0005654">
    <property type="term" value="C:nucleoplasm"/>
    <property type="evidence" value="ECO:0007669"/>
    <property type="project" value="Ensembl"/>
</dbReference>
<dbReference type="OrthoDB" id="5812172at2759"/>
<name>A0A8C3FIJ0_CHRPI</name>
<feature type="compositionally biased region" description="Polar residues" evidence="1">
    <location>
        <begin position="1374"/>
        <end position="1390"/>
    </location>
</feature>
<feature type="compositionally biased region" description="Basic and acidic residues" evidence="1">
    <location>
        <begin position="1510"/>
        <end position="1529"/>
    </location>
</feature>
<feature type="compositionally biased region" description="Polar residues" evidence="1">
    <location>
        <begin position="837"/>
        <end position="847"/>
    </location>
</feature>
<feature type="region of interest" description="Disordered" evidence="1">
    <location>
        <begin position="1100"/>
        <end position="1212"/>
    </location>
</feature>
<feature type="region of interest" description="Disordered" evidence="1">
    <location>
        <begin position="1787"/>
        <end position="1810"/>
    </location>
</feature>
<feature type="region of interest" description="Disordered" evidence="1">
    <location>
        <begin position="552"/>
        <end position="581"/>
    </location>
</feature>
<dbReference type="GeneID" id="101932450"/>
<accession>A0A8C3FIJ0</accession>
<evidence type="ECO:0000256" key="1">
    <source>
        <dbReference type="SAM" id="MobiDB-lite"/>
    </source>
</evidence>
<dbReference type="CTD" id="90381"/>
<dbReference type="GeneTree" id="ENSGT00390000005222"/>
<dbReference type="Pfam" id="PF15292">
    <property type="entry name" value="Treslin_M"/>
    <property type="match status" value="1"/>
</dbReference>
<dbReference type="GO" id="GO:0007095">
    <property type="term" value="P:mitotic G2 DNA damage checkpoint signaling"/>
    <property type="evidence" value="ECO:0007669"/>
    <property type="project" value="TreeGrafter"/>
</dbReference>
<feature type="compositionally biased region" description="Polar residues" evidence="1">
    <location>
        <begin position="1431"/>
        <end position="1442"/>
    </location>
</feature>
<dbReference type="Proteomes" id="UP000694380">
    <property type="component" value="Unplaced"/>
</dbReference>
<dbReference type="OMA" id="LYWMEKL"/>
<dbReference type="KEGG" id="cpic:101932450"/>
<gene>
    <name evidence="2" type="primary">TICRR</name>
</gene>
<feature type="compositionally biased region" description="Low complexity" evidence="1">
    <location>
        <begin position="823"/>
        <end position="836"/>
    </location>
</feature>
<feature type="compositionally biased region" description="Polar residues" evidence="1">
    <location>
        <begin position="1261"/>
        <end position="1279"/>
    </location>
</feature>
<dbReference type="GO" id="GO:0006260">
    <property type="term" value="P:DNA replication"/>
    <property type="evidence" value="ECO:0007669"/>
    <property type="project" value="InterPro"/>
</dbReference>
<dbReference type="GO" id="GO:0033314">
    <property type="term" value="P:mitotic DNA replication checkpoint signaling"/>
    <property type="evidence" value="ECO:0007669"/>
    <property type="project" value="InterPro"/>
</dbReference>
<evidence type="ECO:0000313" key="2">
    <source>
        <dbReference type="Ensembl" id="ENSCPBP00000008985.1"/>
    </source>
</evidence>
<feature type="region of interest" description="Disordered" evidence="1">
    <location>
        <begin position="1695"/>
        <end position="1746"/>
    </location>
</feature>
<dbReference type="InterPro" id="IPR026153">
    <property type="entry name" value="Treslin"/>
</dbReference>
<dbReference type="Pfam" id="PF21855">
    <property type="entry name" value="Treslin_STD"/>
    <property type="match status" value="1"/>
</dbReference>
<dbReference type="GO" id="GO:0003682">
    <property type="term" value="F:chromatin binding"/>
    <property type="evidence" value="ECO:0007669"/>
    <property type="project" value="Ensembl"/>
</dbReference>
<dbReference type="GO" id="GO:0010212">
    <property type="term" value="P:response to ionizing radiation"/>
    <property type="evidence" value="ECO:0007669"/>
    <property type="project" value="InterPro"/>
</dbReference>
<dbReference type="PANTHER" id="PTHR21556">
    <property type="entry name" value="TRESLIN"/>
    <property type="match status" value="1"/>
</dbReference>
<protein>
    <submittedName>
        <fullName evidence="2">TOPBP1 interacting checkpoint and replication regulator</fullName>
    </submittedName>
</protein>
<feature type="compositionally biased region" description="Polar residues" evidence="1">
    <location>
        <begin position="1124"/>
        <end position="1134"/>
    </location>
</feature>
<feature type="compositionally biased region" description="Polar residues" evidence="1">
    <location>
        <begin position="1866"/>
        <end position="1880"/>
    </location>
</feature>
<proteinExistence type="predicted"/>